<comment type="caution">
    <text evidence="2">The sequence shown here is derived from an EMBL/GenBank/DDBJ whole genome shotgun (WGS) entry which is preliminary data.</text>
</comment>
<feature type="transmembrane region" description="Helical" evidence="1">
    <location>
        <begin position="167"/>
        <end position="188"/>
    </location>
</feature>
<proteinExistence type="predicted"/>
<dbReference type="RefSeq" id="WP_137641498.1">
    <property type="nucleotide sequence ID" value="NZ_BJEA01000001.1"/>
</dbReference>
<dbReference type="Proteomes" id="UP001589691">
    <property type="component" value="Unassembled WGS sequence"/>
</dbReference>
<sequence>MSIRISGNFIVKFIKKYLIFVVLISVLIGVASAYVTEFSHGSTYTSSGELVQNDNNYSLIASYKQFVSSKKFTSLLDNEIKKSNWSNSKIKYDYTVSIEASGGTTTPFFTLQVNSTDQKYAEFLANKAINIFVTNIGKYLSGSNVTIVSNATKGNVSDVKSDAIKKFLYTFVLTFVILSFLLIIKYIYIGKIVDSHYVQDVLGEKFLGTITQKDN</sequence>
<keyword evidence="1" id="KW-0812">Transmembrane</keyword>
<gene>
    <name evidence="2" type="ORF">ACFFLI_07855</name>
</gene>
<accession>A0ABV5WUF4</accession>
<name>A0ABV5WUF4_9LACO</name>
<protein>
    <recommendedName>
        <fullName evidence="4">Capsular polysaccharide biosynthesis protein CpsC</fullName>
    </recommendedName>
</protein>
<evidence type="ECO:0000313" key="3">
    <source>
        <dbReference type="Proteomes" id="UP001589691"/>
    </source>
</evidence>
<keyword evidence="1" id="KW-1133">Transmembrane helix</keyword>
<keyword evidence="3" id="KW-1185">Reference proteome</keyword>
<reference evidence="2 3" key="1">
    <citation type="submission" date="2024-09" db="EMBL/GenBank/DDBJ databases">
        <authorList>
            <person name="Sun Q."/>
            <person name="Mori K."/>
        </authorList>
    </citation>
    <scope>NUCLEOTIDE SEQUENCE [LARGE SCALE GENOMIC DNA]</scope>
    <source>
        <strain evidence="2 3">TBRC 4576</strain>
    </source>
</reference>
<evidence type="ECO:0000313" key="2">
    <source>
        <dbReference type="EMBL" id="MFB9769775.1"/>
    </source>
</evidence>
<keyword evidence="1" id="KW-0472">Membrane</keyword>
<dbReference type="EMBL" id="JBHLZY010000020">
    <property type="protein sequence ID" value="MFB9769775.1"/>
    <property type="molecule type" value="Genomic_DNA"/>
</dbReference>
<evidence type="ECO:0000256" key="1">
    <source>
        <dbReference type="SAM" id="Phobius"/>
    </source>
</evidence>
<organism evidence="2 3">
    <name type="scientific">Lactiplantibacillus modestisalitolerans</name>
    <dbReference type="NCBI Taxonomy" id="1457219"/>
    <lineage>
        <taxon>Bacteria</taxon>
        <taxon>Bacillati</taxon>
        <taxon>Bacillota</taxon>
        <taxon>Bacilli</taxon>
        <taxon>Lactobacillales</taxon>
        <taxon>Lactobacillaceae</taxon>
        <taxon>Lactiplantibacillus</taxon>
    </lineage>
</organism>
<evidence type="ECO:0008006" key="4">
    <source>
        <dbReference type="Google" id="ProtNLM"/>
    </source>
</evidence>